<evidence type="ECO:0000313" key="2">
    <source>
        <dbReference type="EMBL" id="PKY59963.1"/>
    </source>
</evidence>
<dbReference type="VEuPathDB" id="FungiDB:RhiirA1_476686"/>
<sequence length="378" mass="44424">MNDIRRIFNKHMPRHGGDLTLSDYLKIGRRHKFLFTEKRGLKLPIKHLLYKKEECNPYQEDYRFLIPYEGTISTVDPYDPVPKMFIPVKYRKIIPPDPIYSSAGTFIIPGSREWYKKCDDYATFMGIYRSMVGCYRADVKKYLNMKKGRLTEDTIRAETRPNKRDCSSNFNIDRDLGSSIFKKPRHGECPQSLLTKYGLAVLILMLVVAVFADSSDLGPSSLWKINFNKELSTYTNGFITLQHVKSKKFLGINYGKSNNYKGEIYYTHYHNKSPSTNHTEVNCNDINNSSYWVKDWEFNHAKVRNHQGFLKSNDIINLRIKKSYDFNGNYCQNSQYEFLRSHDIQFTIGNNIFQEIVCHNERLGGIDEWRIEIFKHFI</sequence>
<evidence type="ECO:0000313" key="3">
    <source>
        <dbReference type="Proteomes" id="UP000234323"/>
    </source>
</evidence>
<dbReference type="Gene3D" id="2.80.10.50">
    <property type="match status" value="1"/>
</dbReference>
<organism evidence="2 3">
    <name type="scientific">Rhizophagus irregularis</name>
    <dbReference type="NCBI Taxonomy" id="588596"/>
    <lineage>
        <taxon>Eukaryota</taxon>
        <taxon>Fungi</taxon>
        <taxon>Fungi incertae sedis</taxon>
        <taxon>Mucoromycota</taxon>
        <taxon>Glomeromycotina</taxon>
        <taxon>Glomeromycetes</taxon>
        <taxon>Glomerales</taxon>
        <taxon>Glomeraceae</taxon>
        <taxon>Rhizophagus</taxon>
    </lineage>
</organism>
<dbReference type="Pfam" id="PF26638">
    <property type="entry name" value="DUF8211"/>
    <property type="match status" value="1"/>
</dbReference>
<dbReference type="VEuPathDB" id="FungiDB:RhiirFUN_012078"/>
<accession>A0A2I1HM98</accession>
<name>A0A2I1HM98_9GLOM</name>
<feature type="domain" description="DUF8211" evidence="1">
    <location>
        <begin position="4"/>
        <end position="66"/>
    </location>
</feature>
<protein>
    <recommendedName>
        <fullName evidence="1">DUF8211 domain-containing protein</fullName>
    </recommendedName>
</protein>
<dbReference type="VEuPathDB" id="FungiDB:RhiirFUN_005858"/>
<dbReference type="Proteomes" id="UP000234323">
    <property type="component" value="Unassembled WGS sequence"/>
</dbReference>
<gene>
    <name evidence="2" type="ORF">RhiirA4_516873</name>
</gene>
<dbReference type="AlphaFoldDB" id="A0A2I1HM98"/>
<comment type="caution">
    <text evidence="2">The sequence shown here is derived from an EMBL/GenBank/DDBJ whole genome shotgun (WGS) entry which is preliminary data.</text>
</comment>
<proteinExistence type="predicted"/>
<dbReference type="VEuPathDB" id="FungiDB:FUN_014842"/>
<reference evidence="2 3" key="1">
    <citation type="submission" date="2015-10" db="EMBL/GenBank/DDBJ databases">
        <title>Genome analyses suggest a sexual origin of heterokaryosis in a supposedly ancient asexual fungus.</title>
        <authorList>
            <person name="Ropars J."/>
            <person name="Sedzielewska K."/>
            <person name="Noel J."/>
            <person name="Charron P."/>
            <person name="Farinelli L."/>
            <person name="Marton T."/>
            <person name="Kruger M."/>
            <person name="Pelin A."/>
            <person name="Brachmann A."/>
            <person name="Corradi N."/>
        </authorList>
    </citation>
    <scope>NUCLEOTIDE SEQUENCE [LARGE SCALE GENOMIC DNA]</scope>
    <source>
        <strain evidence="2 3">A4</strain>
    </source>
</reference>
<keyword evidence="3" id="KW-1185">Reference proteome</keyword>
<evidence type="ECO:0000259" key="1">
    <source>
        <dbReference type="Pfam" id="PF26638"/>
    </source>
</evidence>
<dbReference type="InterPro" id="IPR058524">
    <property type="entry name" value="DUF8211"/>
</dbReference>
<dbReference type="EMBL" id="LLXI01003874">
    <property type="protein sequence ID" value="PKY59963.1"/>
    <property type="molecule type" value="Genomic_DNA"/>
</dbReference>